<accession>A0A7M5XAX6</accession>
<dbReference type="GeneID" id="136822538"/>
<evidence type="ECO:0000256" key="5">
    <source>
        <dbReference type="SAM" id="Phobius"/>
    </source>
</evidence>
<dbReference type="PROSITE" id="PS50850">
    <property type="entry name" value="MFS"/>
    <property type="match status" value="1"/>
</dbReference>
<dbReference type="Proteomes" id="UP000594262">
    <property type="component" value="Unplaced"/>
</dbReference>
<feature type="transmembrane region" description="Helical" evidence="5">
    <location>
        <begin position="349"/>
        <end position="371"/>
    </location>
</feature>
<evidence type="ECO:0000313" key="8">
    <source>
        <dbReference type="Proteomes" id="UP000594262"/>
    </source>
</evidence>
<keyword evidence="3 5" id="KW-1133">Transmembrane helix</keyword>
<comment type="subcellular location">
    <subcellularLocation>
        <location evidence="1">Membrane</location>
        <topology evidence="1">Multi-pass membrane protein</topology>
    </subcellularLocation>
</comment>
<dbReference type="Pfam" id="PF00083">
    <property type="entry name" value="Sugar_tr"/>
    <property type="match status" value="1"/>
</dbReference>
<keyword evidence="2 5" id="KW-0812">Transmembrane</keyword>
<dbReference type="AlphaFoldDB" id="A0A7M5XAX6"/>
<dbReference type="InterPro" id="IPR005829">
    <property type="entry name" value="Sugar_transporter_CS"/>
</dbReference>
<feature type="transmembrane region" description="Helical" evidence="5">
    <location>
        <begin position="316"/>
        <end position="337"/>
    </location>
</feature>
<protein>
    <recommendedName>
        <fullName evidence="6">Major facilitator superfamily (MFS) profile domain-containing protein</fullName>
    </recommendedName>
</protein>
<dbReference type="GO" id="GO:0016020">
    <property type="term" value="C:membrane"/>
    <property type="evidence" value="ECO:0007669"/>
    <property type="project" value="UniProtKB-SubCell"/>
</dbReference>
<feature type="transmembrane region" description="Helical" evidence="5">
    <location>
        <begin position="37"/>
        <end position="57"/>
    </location>
</feature>
<dbReference type="InterPro" id="IPR020846">
    <property type="entry name" value="MFS_dom"/>
</dbReference>
<evidence type="ECO:0000313" key="7">
    <source>
        <dbReference type="EnsemblMetazoa" id="CLYHEMP020618.1"/>
    </source>
</evidence>
<dbReference type="PROSITE" id="PS00217">
    <property type="entry name" value="SUGAR_TRANSPORT_2"/>
    <property type="match status" value="1"/>
</dbReference>
<dbReference type="OrthoDB" id="5296287at2759"/>
<dbReference type="RefSeq" id="XP_066934904.1">
    <property type="nucleotide sequence ID" value="XM_067078803.1"/>
</dbReference>
<feature type="transmembrane region" description="Helical" evidence="5">
    <location>
        <begin position="378"/>
        <end position="395"/>
    </location>
</feature>
<proteinExistence type="predicted"/>
<dbReference type="PROSITE" id="PS00216">
    <property type="entry name" value="SUGAR_TRANSPORT_1"/>
    <property type="match status" value="1"/>
</dbReference>
<dbReference type="CDD" id="cd17317">
    <property type="entry name" value="MFS_SLC22"/>
    <property type="match status" value="1"/>
</dbReference>
<dbReference type="Gene3D" id="1.20.1250.20">
    <property type="entry name" value="MFS general substrate transporter like domains"/>
    <property type="match status" value="1"/>
</dbReference>
<name>A0A7M5XAX6_9CNID</name>
<feature type="transmembrane region" description="Helical" evidence="5">
    <location>
        <begin position="467"/>
        <end position="486"/>
    </location>
</feature>
<dbReference type="InterPro" id="IPR005828">
    <property type="entry name" value="MFS_sugar_transport-like"/>
</dbReference>
<feature type="transmembrane region" description="Helical" evidence="5">
    <location>
        <begin position="155"/>
        <end position="174"/>
    </location>
</feature>
<dbReference type="InterPro" id="IPR036259">
    <property type="entry name" value="MFS_trans_sf"/>
</dbReference>
<dbReference type="EnsemblMetazoa" id="CLYHEMT020618.1">
    <property type="protein sequence ID" value="CLYHEMP020618.1"/>
    <property type="gene ID" value="CLYHEMG020618"/>
</dbReference>
<reference evidence="7" key="1">
    <citation type="submission" date="2021-01" db="UniProtKB">
        <authorList>
            <consortium name="EnsemblMetazoa"/>
        </authorList>
    </citation>
    <scope>IDENTIFICATION</scope>
</reference>
<dbReference type="GO" id="GO:0022857">
    <property type="term" value="F:transmembrane transporter activity"/>
    <property type="evidence" value="ECO:0007669"/>
    <property type="project" value="InterPro"/>
</dbReference>
<feature type="domain" description="Major facilitator superfamily (MFS) profile" evidence="6">
    <location>
        <begin position="74"/>
        <end position="491"/>
    </location>
</feature>
<feature type="transmembrane region" description="Helical" evidence="5">
    <location>
        <begin position="213"/>
        <end position="235"/>
    </location>
</feature>
<dbReference type="PANTHER" id="PTHR24064">
    <property type="entry name" value="SOLUTE CARRIER FAMILY 22 MEMBER"/>
    <property type="match status" value="1"/>
</dbReference>
<feature type="transmembrane region" description="Helical" evidence="5">
    <location>
        <begin position="180"/>
        <end position="201"/>
    </location>
</feature>
<keyword evidence="8" id="KW-1185">Reference proteome</keyword>
<evidence type="ECO:0000256" key="1">
    <source>
        <dbReference type="ARBA" id="ARBA00004141"/>
    </source>
</evidence>
<keyword evidence="4 5" id="KW-0472">Membrane</keyword>
<feature type="transmembrane region" description="Helical" evidence="5">
    <location>
        <begin position="415"/>
        <end position="433"/>
    </location>
</feature>
<organism evidence="7 8">
    <name type="scientific">Clytia hemisphaerica</name>
    <dbReference type="NCBI Taxonomy" id="252671"/>
    <lineage>
        <taxon>Eukaryota</taxon>
        <taxon>Metazoa</taxon>
        <taxon>Cnidaria</taxon>
        <taxon>Hydrozoa</taxon>
        <taxon>Hydroidolina</taxon>
        <taxon>Leptothecata</taxon>
        <taxon>Obeliida</taxon>
        <taxon>Clytiidae</taxon>
        <taxon>Clytia</taxon>
    </lineage>
</organism>
<evidence type="ECO:0000256" key="3">
    <source>
        <dbReference type="ARBA" id="ARBA00022989"/>
    </source>
</evidence>
<feature type="transmembrane region" description="Helical" evidence="5">
    <location>
        <begin position="123"/>
        <end position="143"/>
    </location>
</feature>
<evidence type="ECO:0000256" key="4">
    <source>
        <dbReference type="ARBA" id="ARBA00023136"/>
    </source>
</evidence>
<dbReference type="SUPFAM" id="SSF103473">
    <property type="entry name" value="MFS general substrate transporter"/>
    <property type="match status" value="1"/>
</dbReference>
<feature type="transmembrane region" description="Helical" evidence="5">
    <location>
        <begin position="241"/>
        <end position="260"/>
    </location>
</feature>
<sequence length="519" mass="58488">MEHDEDPLLHQNDQEESERMTVDEILTKSGPFGKYQLGLLLICMFIFSNSVSFQSLVTYYTADDPPWKCVDVNISSFCTKGPFQEGTKFFTKRCHLKRNQWEYTRPKTYSFTTEFDLVCSKEYLKALSTALFFIGGMIGAVLSGPLADAYGRKPVIIGGFFAEFLAALAGYFVTAPWQYLVLRTVIGAGFGALTPTVYIYLSESNSPKSRGWVGNIYFFGFTFSMMIVSMLAYYVPSWRKLVLYTSAFPLLSFIGSWFLMESPHWLSSKEQFGKAEDVLKKMGKFNGKPLKVSLVRNREKKKSNFSYVHLFNKWRVFVLTSLQCYLWFGIGLVFYAIALESSNLGGNLYTNFILSSLADVPGYAITIFMSIYVGRKKVVVAGFSLSCLFLIAIGLTPETYTMARVGMAISGRMGATLAFNTLFLWTFEIYPTVVRSKGMNICQMFSRLGSAAAPFLTSVLQDIDPKLPYFIMAGFAVAGTILCLFLPEMLGKPTREEYKELFDENPTIQVTPPINEDEN</sequence>
<evidence type="ECO:0000256" key="2">
    <source>
        <dbReference type="ARBA" id="ARBA00022692"/>
    </source>
</evidence>
<evidence type="ECO:0000259" key="6">
    <source>
        <dbReference type="PROSITE" id="PS50850"/>
    </source>
</evidence>